<feature type="transmembrane region" description="Helical" evidence="6">
    <location>
        <begin position="377"/>
        <end position="396"/>
    </location>
</feature>
<keyword evidence="5 6" id="KW-0472">Membrane</keyword>
<feature type="transmembrane region" description="Helical" evidence="6">
    <location>
        <begin position="84"/>
        <end position="105"/>
    </location>
</feature>
<feature type="transmembrane region" description="Helical" evidence="6">
    <location>
        <begin position="111"/>
        <end position="129"/>
    </location>
</feature>
<evidence type="ECO:0000256" key="2">
    <source>
        <dbReference type="ARBA" id="ARBA00022475"/>
    </source>
</evidence>
<protein>
    <recommendedName>
        <fullName evidence="9">Polysaccharide biosynthesis protein</fullName>
    </recommendedName>
</protein>
<dbReference type="GO" id="GO:0005886">
    <property type="term" value="C:plasma membrane"/>
    <property type="evidence" value="ECO:0007669"/>
    <property type="project" value="UniProtKB-SubCell"/>
</dbReference>
<evidence type="ECO:0000256" key="6">
    <source>
        <dbReference type="SAM" id="Phobius"/>
    </source>
</evidence>
<dbReference type="PANTHER" id="PTHR30250:SF11">
    <property type="entry name" value="O-ANTIGEN TRANSPORTER-RELATED"/>
    <property type="match status" value="1"/>
</dbReference>
<comment type="subcellular location">
    <subcellularLocation>
        <location evidence="1">Cell membrane</location>
        <topology evidence="1">Multi-pass membrane protein</topology>
    </subcellularLocation>
</comment>
<feature type="transmembrane region" description="Helical" evidence="6">
    <location>
        <begin position="289"/>
        <end position="313"/>
    </location>
</feature>
<evidence type="ECO:0000256" key="1">
    <source>
        <dbReference type="ARBA" id="ARBA00004651"/>
    </source>
</evidence>
<feature type="transmembrane region" description="Helical" evidence="6">
    <location>
        <begin position="169"/>
        <end position="187"/>
    </location>
</feature>
<name>A0A7M1VXE0_VIBPH</name>
<feature type="transmembrane region" description="Helical" evidence="6">
    <location>
        <begin position="208"/>
        <end position="225"/>
    </location>
</feature>
<feature type="transmembrane region" description="Helical" evidence="6">
    <location>
        <begin position="408"/>
        <end position="425"/>
    </location>
</feature>
<evidence type="ECO:0000313" key="8">
    <source>
        <dbReference type="EMBL" id="QOS28175.1"/>
    </source>
</evidence>
<evidence type="ECO:0000256" key="5">
    <source>
        <dbReference type="ARBA" id="ARBA00023136"/>
    </source>
</evidence>
<dbReference type="Pfam" id="PF01943">
    <property type="entry name" value="Polysacc_synt"/>
    <property type="match status" value="1"/>
</dbReference>
<organism evidence="7">
    <name type="scientific">Vibrio parahaemolyticus</name>
    <dbReference type="NCBI Taxonomy" id="670"/>
    <lineage>
        <taxon>Bacteria</taxon>
        <taxon>Pseudomonadati</taxon>
        <taxon>Pseudomonadota</taxon>
        <taxon>Gammaproteobacteria</taxon>
        <taxon>Vibrionales</taxon>
        <taxon>Vibrionaceae</taxon>
        <taxon>Vibrio</taxon>
    </lineage>
</organism>
<feature type="transmembrane region" description="Helical" evidence="6">
    <location>
        <begin position="12"/>
        <end position="34"/>
    </location>
</feature>
<keyword evidence="3 6" id="KW-0812">Transmembrane</keyword>
<dbReference type="InterPro" id="IPR050833">
    <property type="entry name" value="Poly_Biosynth_Transport"/>
</dbReference>
<feature type="transmembrane region" description="Helical" evidence="6">
    <location>
        <begin position="431"/>
        <end position="449"/>
    </location>
</feature>
<reference evidence="7" key="1">
    <citation type="submission" date="2020-08" db="EMBL/GenBank/DDBJ databases">
        <title>Genetic structure, function and evolution of capsule biosynthesis loci in Vibrio parahaemolyticus.</title>
        <authorList>
            <person name="Li L."/>
            <person name="Bian S."/>
        </authorList>
    </citation>
    <scope>NUCLEOTIDE SEQUENCE</scope>
    <source>
        <strain evidence="8">VP300</strain>
        <strain evidence="7">VP39</strain>
    </source>
</reference>
<evidence type="ECO:0000313" key="7">
    <source>
        <dbReference type="EMBL" id="QOS19159.1"/>
    </source>
</evidence>
<dbReference type="PANTHER" id="PTHR30250">
    <property type="entry name" value="PST FAMILY PREDICTED COLANIC ACID TRANSPORTER"/>
    <property type="match status" value="1"/>
</dbReference>
<keyword evidence="2" id="KW-1003">Cell membrane</keyword>
<dbReference type="EMBL" id="MT898367">
    <property type="protein sequence ID" value="QOS28175.1"/>
    <property type="molecule type" value="Genomic_DNA"/>
</dbReference>
<feature type="transmembrane region" description="Helical" evidence="6">
    <location>
        <begin position="325"/>
        <end position="346"/>
    </location>
</feature>
<dbReference type="EMBL" id="MT898125">
    <property type="protein sequence ID" value="QOS19159.1"/>
    <property type="molecule type" value="Genomic_DNA"/>
</dbReference>
<evidence type="ECO:0000256" key="4">
    <source>
        <dbReference type="ARBA" id="ARBA00022989"/>
    </source>
</evidence>
<feature type="transmembrane region" description="Helical" evidence="6">
    <location>
        <begin position="245"/>
        <end position="269"/>
    </location>
</feature>
<gene>
    <name evidence="8" type="ORF">VP300_00015</name>
    <name evidence="7" type="ORF">VP39_00015</name>
</gene>
<evidence type="ECO:0000256" key="3">
    <source>
        <dbReference type="ARBA" id="ARBA00022692"/>
    </source>
</evidence>
<keyword evidence="4 6" id="KW-1133">Transmembrane helix</keyword>
<feature type="transmembrane region" description="Helical" evidence="6">
    <location>
        <begin position="141"/>
        <end position="163"/>
    </location>
</feature>
<feature type="transmembrane region" description="Helical" evidence="6">
    <location>
        <begin position="46"/>
        <end position="63"/>
    </location>
</feature>
<dbReference type="RefSeq" id="WP_025570004.1">
    <property type="nucleotide sequence ID" value="NZ_JBPATV010000004.1"/>
</dbReference>
<evidence type="ECO:0008006" key="9">
    <source>
        <dbReference type="Google" id="ProtNLM"/>
    </source>
</evidence>
<dbReference type="InterPro" id="IPR002797">
    <property type="entry name" value="Polysacc_synth"/>
</dbReference>
<feature type="transmembrane region" description="Helical" evidence="6">
    <location>
        <begin position="353"/>
        <end position="371"/>
    </location>
</feature>
<proteinExistence type="predicted"/>
<sequence length="457" mass="52314">MFNLNETSRNTVYFTISTFGSKAISFALLPLYSYKLSVGEFGELDLLLTMSMLLMPMMTLSLFEAVQKYLLSKEAGHSEIMSTAIIPFLGVCVVFFFLFFLVDIYFPNINYVYYLLLLLVLSSIFEFFSRYVKGIDRVFSFAIASLIFSFTLLIYNLLFLYLLDFNVKGVVLSYILAYSTSIIYLYISSGINKIIRLDCVNFSLFKRMLLLSSPLILNAMMWWVFDVSDRWLILYFLDKQAVGIYSMACKIAGLLLIIHTIIFQTWQVFAIKNYRSSNSKEGYDKFTKFYFLIIFISASFLMSISGLIFDYLFSSSYVDSWVVSNYLIIGSVFFSISSYFGVYYVVVGKTKRALSTSMLAAILNIFLNLVFIPKIGLKGAVIATVISNLFLMAVRAKDTKKLISTEHGYYLLTTLILCLLVQLYLSTAFPIYISLIIPFSLIFCLIMAWRSEGNSRI</sequence>
<dbReference type="AlphaFoldDB" id="A0A7M1VXE0"/>
<accession>A0A7M1VXE0</accession>